<sequence length="282" mass="28760">MLSGFLNLTNGKNQSIPTGERADLMCLVTSDLTITSRNGNAQTVSFNAGQPLCLDSRLISSFNGAENDWLYVFMPLDSVPTFPSIAPGGGGTGGSVFQAYTNTSGKKWLLIAPGFSGFDNLGLAVSPSSADGYGGDGGLNVLGGFGELVQLQVLGSYGNIATVANAFAPFRGVDERADLSAVDVSPLTVYTTPDAAGNYRISATILGRSGTVSSAVYTVTFVVDGVTITKTVTISAVSTESDLTTIVHLDGATAITAQLTTITGASAAVDVTCLVEGITSGT</sequence>
<evidence type="ECO:0000313" key="1">
    <source>
        <dbReference type="EMBL" id="CRY95883.1"/>
    </source>
</evidence>
<reference evidence="1" key="2">
    <citation type="submission" date="2015-07" db="EMBL/GenBank/DDBJ databases">
        <title>Plasmids, circular viruses and viroids from rat gut.</title>
        <authorList>
            <person name="Jorgensen T.J."/>
            <person name="Hansen M.A."/>
            <person name="Xu Z."/>
            <person name="Tabak M.A."/>
            <person name="Sorensen S.J."/>
            <person name="Hansen L.H."/>
        </authorList>
    </citation>
    <scope>NUCLEOTIDE SEQUENCE</scope>
    <source>
        <strain evidence="1">RGFK0806</strain>
    </source>
</reference>
<dbReference type="EMBL" id="LN853414">
    <property type="protein sequence ID" value="CRY95883.1"/>
    <property type="molecule type" value="Genomic_DNA"/>
</dbReference>
<accession>A0A0H5Q1Y4</accession>
<dbReference type="AlphaFoldDB" id="A0A0H5Q1Y4"/>
<name>A0A0H5Q1Y4_9ZZZZ</name>
<proteinExistence type="predicted"/>
<protein>
    <submittedName>
        <fullName evidence="1">Uncharacterized protein</fullName>
    </submittedName>
</protein>
<reference evidence="1" key="1">
    <citation type="submission" date="2015-06" db="EMBL/GenBank/DDBJ databases">
        <authorList>
            <person name="Joergensen T."/>
        </authorList>
    </citation>
    <scope>NUCLEOTIDE SEQUENCE</scope>
    <source>
        <strain evidence="1">RGFK0806</strain>
    </source>
</reference>
<organism evidence="1">
    <name type="scientific">uncultured prokaryote</name>
    <dbReference type="NCBI Taxonomy" id="198431"/>
    <lineage>
        <taxon>unclassified sequences</taxon>
        <taxon>environmental samples</taxon>
    </lineage>
</organism>